<evidence type="ECO:0000256" key="7">
    <source>
        <dbReference type="ARBA" id="ARBA00022833"/>
    </source>
</evidence>
<evidence type="ECO:0000256" key="2">
    <source>
        <dbReference type="ARBA" id="ARBA00012483"/>
    </source>
</evidence>
<evidence type="ECO:0000256" key="1">
    <source>
        <dbReference type="ARBA" id="ARBA00000900"/>
    </source>
</evidence>
<feature type="domain" description="RING-type" evidence="8">
    <location>
        <begin position="156"/>
        <end position="189"/>
    </location>
</feature>
<dbReference type="Pfam" id="PF13639">
    <property type="entry name" value="zf-RING_2"/>
    <property type="match status" value="1"/>
</dbReference>
<dbReference type="InterPro" id="IPR013083">
    <property type="entry name" value="Znf_RING/FYVE/PHD"/>
</dbReference>
<proteinExistence type="predicted"/>
<evidence type="ECO:0000259" key="8">
    <source>
        <dbReference type="Pfam" id="PF13639"/>
    </source>
</evidence>
<evidence type="ECO:0000256" key="5">
    <source>
        <dbReference type="ARBA" id="ARBA00022771"/>
    </source>
</evidence>
<accession>A0ABS8S6S2</accession>
<keyword evidence="5" id="KW-0863">Zinc-finger</keyword>
<dbReference type="SUPFAM" id="SSF57850">
    <property type="entry name" value="RING/U-box"/>
    <property type="match status" value="1"/>
</dbReference>
<dbReference type="EC" id="2.3.2.27" evidence="2"/>
<keyword evidence="10" id="KW-1185">Reference proteome</keyword>
<dbReference type="Proteomes" id="UP000823775">
    <property type="component" value="Unassembled WGS sequence"/>
</dbReference>
<evidence type="ECO:0000256" key="4">
    <source>
        <dbReference type="ARBA" id="ARBA00022723"/>
    </source>
</evidence>
<comment type="catalytic activity">
    <reaction evidence="1">
        <text>S-ubiquitinyl-[E2 ubiquitin-conjugating enzyme]-L-cysteine + [acceptor protein]-L-lysine = [E2 ubiquitin-conjugating enzyme]-L-cysteine + N(6)-ubiquitinyl-[acceptor protein]-L-lysine.</text>
        <dbReference type="EC" id="2.3.2.27"/>
    </reaction>
</comment>
<evidence type="ECO:0000313" key="10">
    <source>
        <dbReference type="Proteomes" id="UP000823775"/>
    </source>
</evidence>
<evidence type="ECO:0000256" key="3">
    <source>
        <dbReference type="ARBA" id="ARBA00022679"/>
    </source>
</evidence>
<dbReference type="InterPro" id="IPR001841">
    <property type="entry name" value="Znf_RING"/>
</dbReference>
<keyword evidence="3" id="KW-0808">Transferase</keyword>
<gene>
    <name evidence="9" type="ORF">HAX54_022611</name>
</gene>
<dbReference type="EMBL" id="JACEIK010000273">
    <property type="protein sequence ID" value="MCD7453905.1"/>
    <property type="molecule type" value="Genomic_DNA"/>
</dbReference>
<name>A0ABS8S6S2_DATST</name>
<organism evidence="9 10">
    <name type="scientific">Datura stramonium</name>
    <name type="common">Jimsonweed</name>
    <name type="synonym">Common thornapple</name>
    <dbReference type="NCBI Taxonomy" id="4076"/>
    <lineage>
        <taxon>Eukaryota</taxon>
        <taxon>Viridiplantae</taxon>
        <taxon>Streptophyta</taxon>
        <taxon>Embryophyta</taxon>
        <taxon>Tracheophyta</taxon>
        <taxon>Spermatophyta</taxon>
        <taxon>Magnoliopsida</taxon>
        <taxon>eudicotyledons</taxon>
        <taxon>Gunneridae</taxon>
        <taxon>Pentapetalae</taxon>
        <taxon>asterids</taxon>
        <taxon>lamiids</taxon>
        <taxon>Solanales</taxon>
        <taxon>Solanaceae</taxon>
        <taxon>Solanoideae</taxon>
        <taxon>Datureae</taxon>
        <taxon>Datura</taxon>
    </lineage>
</organism>
<sequence>MNSNSYYYVPTNMFVPHGPTWFDNNEDSYLRNFYAATTNYYYHQPTNDNFGYHQAPANYHYISRDIDDPYLRDDYNQQSMGPDHMYNGQSLFHHIEDPYLWDDIYNRSTSEFNDDLLQHLVANMEGNEEEEATEEIIENLMKTRPHSGADKEGEICVICQCEYENEETIGTLECEHEYHESCIKQWLLKGRDVVQFVGLQFCRHRIFHQDFLLLFFFCFHD</sequence>
<evidence type="ECO:0000313" key="9">
    <source>
        <dbReference type="EMBL" id="MCD7453905.1"/>
    </source>
</evidence>
<dbReference type="PANTHER" id="PTHR22937">
    <property type="entry name" value="E3 UBIQUITIN-PROTEIN LIGASE RNF165"/>
    <property type="match status" value="1"/>
</dbReference>
<dbReference type="InterPro" id="IPR045191">
    <property type="entry name" value="MBR1/2-like"/>
</dbReference>
<dbReference type="PANTHER" id="PTHR22937:SF159">
    <property type="entry name" value="RING-TYPE E3 UBIQUITIN TRANSFERASE"/>
    <property type="match status" value="1"/>
</dbReference>
<keyword evidence="6" id="KW-0833">Ubl conjugation pathway</keyword>
<keyword evidence="4" id="KW-0479">Metal-binding</keyword>
<comment type="caution">
    <text evidence="9">The sequence shown here is derived from an EMBL/GenBank/DDBJ whole genome shotgun (WGS) entry which is preliminary data.</text>
</comment>
<keyword evidence="7" id="KW-0862">Zinc</keyword>
<dbReference type="Gene3D" id="3.30.40.10">
    <property type="entry name" value="Zinc/RING finger domain, C3HC4 (zinc finger)"/>
    <property type="match status" value="1"/>
</dbReference>
<evidence type="ECO:0000256" key="6">
    <source>
        <dbReference type="ARBA" id="ARBA00022786"/>
    </source>
</evidence>
<reference evidence="9 10" key="1">
    <citation type="journal article" date="2021" name="BMC Genomics">
        <title>Datura genome reveals duplications of psychoactive alkaloid biosynthetic genes and high mutation rate following tissue culture.</title>
        <authorList>
            <person name="Rajewski A."/>
            <person name="Carter-House D."/>
            <person name="Stajich J."/>
            <person name="Litt A."/>
        </authorList>
    </citation>
    <scope>NUCLEOTIDE SEQUENCE [LARGE SCALE GENOMIC DNA]</scope>
    <source>
        <strain evidence="9">AR-01</strain>
    </source>
</reference>
<protein>
    <recommendedName>
        <fullName evidence="2">RING-type E3 ubiquitin transferase</fullName>
        <ecNumber evidence="2">2.3.2.27</ecNumber>
    </recommendedName>
</protein>